<dbReference type="Proteomes" id="UP000655830">
    <property type="component" value="Unassembled WGS sequence"/>
</dbReference>
<sequence>MNAKGEIGLIQNGKAKVFIKEKGLYTDFLDVAAHVGQLKVNDKVVVAFYNNILSDGAIIGKV</sequence>
<evidence type="ECO:0000313" key="2">
    <source>
        <dbReference type="Proteomes" id="UP000655830"/>
    </source>
</evidence>
<organism evidence="1 2">
    <name type="scientific">Zhenhengia yiwuensis</name>
    <dbReference type="NCBI Taxonomy" id="2763666"/>
    <lineage>
        <taxon>Bacteria</taxon>
        <taxon>Bacillati</taxon>
        <taxon>Bacillota</taxon>
        <taxon>Clostridia</taxon>
        <taxon>Lachnospirales</taxon>
        <taxon>Lachnospiraceae</taxon>
        <taxon>Zhenhengia</taxon>
    </lineage>
</organism>
<comment type="caution">
    <text evidence="1">The sequence shown here is derived from an EMBL/GenBank/DDBJ whole genome shotgun (WGS) entry which is preliminary data.</text>
</comment>
<evidence type="ECO:0000313" key="1">
    <source>
        <dbReference type="EMBL" id="MBC8581116.1"/>
    </source>
</evidence>
<dbReference type="AlphaFoldDB" id="A0A926EJZ7"/>
<dbReference type="EMBL" id="JACRSY010000037">
    <property type="protein sequence ID" value="MBC8581116.1"/>
    <property type="molecule type" value="Genomic_DNA"/>
</dbReference>
<accession>A0A926EJZ7</accession>
<keyword evidence="2" id="KW-1185">Reference proteome</keyword>
<gene>
    <name evidence="1" type="ORF">H8718_16485</name>
</gene>
<name>A0A926EJZ7_9FIRM</name>
<proteinExistence type="predicted"/>
<protein>
    <submittedName>
        <fullName evidence="1">Uncharacterized protein</fullName>
    </submittedName>
</protein>
<reference evidence="1" key="1">
    <citation type="submission" date="2020-08" db="EMBL/GenBank/DDBJ databases">
        <title>Genome public.</title>
        <authorList>
            <person name="Liu C."/>
            <person name="Sun Q."/>
        </authorList>
    </citation>
    <scope>NUCLEOTIDE SEQUENCE</scope>
    <source>
        <strain evidence="1">NSJ-12</strain>
    </source>
</reference>
<dbReference type="RefSeq" id="WP_249333880.1">
    <property type="nucleotide sequence ID" value="NZ_JACRSY010000037.1"/>
</dbReference>